<keyword evidence="3" id="KW-0234">DNA repair</keyword>
<feature type="compositionally biased region" description="Polar residues" evidence="5">
    <location>
        <begin position="226"/>
        <end position="241"/>
    </location>
</feature>
<dbReference type="GO" id="GO:0006281">
    <property type="term" value="P:DNA repair"/>
    <property type="evidence" value="ECO:0007669"/>
    <property type="project" value="UniProtKB-KW"/>
</dbReference>
<evidence type="ECO:0000256" key="3">
    <source>
        <dbReference type="ARBA" id="ARBA00023204"/>
    </source>
</evidence>
<dbReference type="InterPro" id="IPR022043">
    <property type="entry name" value="CAF1A_DD"/>
</dbReference>
<evidence type="ECO:0000259" key="7">
    <source>
        <dbReference type="Pfam" id="PF21796"/>
    </source>
</evidence>
<evidence type="ECO:0000256" key="5">
    <source>
        <dbReference type="SAM" id="MobiDB-lite"/>
    </source>
</evidence>
<feature type="region of interest" description="Disordered" evidence="5">
    <location>
        <begin position="412"/>
        <end position="452"/>
    </location>
</feature>
<organism evidence="8 9">
    <name type="scientific">Clonostachys solani</name>
    <dbReference type="NCBI Taxonomy" id="160281"/>
    <lineage>
        <taxon>Eukaryota</taxon>
        <taxon>Fungi</taxon>
        <taxon>Dikarya</taxon>
        <taxon>Ascomycota</taxon>
        <taxon>Pezizomycotina</taxon>
        <taxon>Sordariomycetes</taxon>
        <taxon>Hypocreomycetidae</taxon>
        <taxon>Hypocreales</taxon>
        <taxon>Bionectriaceae</taxon>
        <taxon>Clonostachys</taxon>
    </lineage>
</organism>
<evidence type="ECO:0000313" key="9">
    <source>
        <dbReference type="Proteomes" id="UP000775872"/>
    </source>
</evidence>
<feature type="compositionally biased region" description="Polar residues" evidence="5">
    <location>
        <begin position="56"/>
        <end position="73"/>
    </location>
</feature>
<dbReference type="Pfam" id="PF12253">
    <property type="entry name" value="CAF1A_dimeriz"/>
    <property type="match status" value="1"/>
</dbReference>
<dbReference type="PANTHER" id="PTHR15272:SF0">
    <property type="entry name" value="CHROMATIN ASSEMBLY FACTOR 1 SUBUNIT A"/>
    <property type="match status" value="1"/>
</dbReference>
<name>A0A9P0EQZ3_9HYPO</name>
<dbReference type="OrthoDB" id="79480at2759"/>
<dbReference type="PANTHER" id="PTHR15272">
    <property type="entry name" value="CHROMATIN ASSEMBLY FACTOR 1 SUBUNIT A CAF-1 SUBUNIT A"/>
    <property type="match status" value="1"/>
</dbReference>
<dbReference type="GO" id="GO:0006334">
    <property type="term" value="P:nucleosome assembly"/>
    <property type="evidence" value="ECO:0007669"/>
    <property type="project" value="TreeGrafter"/>
</dbReference>
<dbReference type="GO" id="GO:0005634">
    <property type="term" value="C:nucleus"/>
    <property type="evidence" value="ECO:0007669"/>
    <property type="project" value="UniProtKB-SubCell"/>
</dbReference>
<keyword evidence="2" id="KW-0227">DNA damage</keyword>
<proteinExistence type="predicted"/>
<dbReference type="Pfam" id="PF21796">
    <property type="entry name" value="Cac1_C"/>
    <property type="match status" value="1"/>
</dbReference>
<accession>A0A9P0EQZ3</accession>
<feature type="compositionally biased region" description="Polar residues" evidence="5">
    <location>
        <begin position="112"/>
        <end position="126"/>
    </location>
</feature>
<comment type="caution">
    <text evidence="8">The sequence shown here is derived from an EMBL/GenBank/DDBJ whole genome shotgun (WGS) entry which is preliminary data.</text>
</comment>
<gene>
    <name evidence="8" type="ORF">CSOL1703_00008020</name>
</gene>
<feature type="domain" description="Chromatin assembly factor 1 subunit Cac1-like C-terminal" evidence="7">
    <location>
        <begin position="558"/>
        <end position="615"/>
    </location>
</feature>
<comment type="subcellular location">
    <subcellularLocation>
        <location evidence="1">Nucleus</location>
    </subcellularLocation>
</comment>
<feature type="compositionally biased region" description="Basic and acidic residues" evidence="5">
    <location>
        <begin position="133"/>
        <end position="211"/>
    </location>
</feature>
<evidence type="ECO:0008006" key="10">
    <source>
        <dbReference type="Google" id="ProtNLM"/>
    </source>
</evidence>
<evidence type="ECO:0000256" key="2">
    <source>
        <dbReference type="ARBA" id="ARBA00022763"/>
    </source>
</evidence>
<protein>
    <recommendedName>
        <fullName evidence="10">Chromatin assembly factor 1 subunit A</fullName>
    </recommendedName>
</protein>
<feature type="region of interest" description="Disordered" evidence="5">
    <location>
        <begin position="1"/>
        <end position="23"/>
    </location>
</feature>
<evidence type="ECO:0000256" key="4">
    <source>
        <dbReference type="ARBA" id="ARBA00023242"/>
    </source>
</evidence>
<dbReference type="EMBL" id="CABFOC020000091">
    <property type="protein sequence ID" value="CAH0058987.1"/>
    <property type="molecule type" value="Genomic_DNA"/>
</dbReference>
<feature type="region of interest" description="Disordered" evidence="5">
    <location>
        <begin position="44"/>
        <end position="257"/>
    </location>
</feature>
<evidence type="ECO:0000313" key="8">
    <source>
        <dbReference type="EMBL" id="CAH0058987.1"/>
    </source>
</evidence>
<feature type="compositionally biased region" description="Basic and acidic residues" evidence="5">
    <location>
        <begin position="13"/>
        <end position="23"/>
    </location>
</feature>
<dbReference type="Proteomes" id="UP000775872">
    <property type="component" value="Unassembled WGS sequence"/>
</dbReference>
<evidence type="ECO:0000256" key="1">
    <source>
        <dbReference type="ARBA" id="ARBA00004123"/>
    </source>
</evidence>
<keyword evidence="4" id="KW-0539">Nucleus</keyword>
<sequence>MPLLEMSPNIQESEARARKRSHDEFAVDAVTTKTEEAAKHLVLSPKKPSVLPALHQSLSQSTPQGSPSLTEPGSITPVHIPGSPITPKAETALKCDSAPNSTASNAEAALTIPQNTVSTSTITTQPQKKKRLTAVEKEARDKEAAEKKKEKEEKAAAKAAEKAAKVAKAEEEKAARTKEREEKQKKKAEEERAKEEKKRQAQEAKEKEARKQPKLNSFFGVPRTPSKPSNTESASSRTASPNKFDPAADTTKPADAEYRKRFKPFFVKEHTRLANSSWCMDEDTRETKSRILDEFIRGDRTFDSSSLPFDPVEVFALPRKPPKRGRVHPPVRTAMEPIYRETESNHSSNSQSAIELARQQLSRMVTKVISFSQDVRPPYCGTTTAKQHAVGVEQMRRVARNTNAKRLPLDYDYDSEAEWQEDEDGEDVDMEDDDEDVEDEDDMDGFLDDSEDVGPARRLLVNTLEPECSGICFEDHNKNGPNPAVYEHRMEFIIDHNDATSSINPWSDAYWEPAPKKVQAADMGAVMPPPPAPTSAFAALSGMPAAPAATKLVKKEILNDVKKAILDNKGLSKVGIVDFVFNQFRDNASRAEVKNTIELVAENKKKATGRHKEWDLKPGHEITL</sequence>
<evidence type="ECO:0000259" key="6">
    <source>
        <dbReference type="Pfam" id="PF12253"/>
    </source>
</evidence>
<dbReference type="AlphaFoldDB" id="A0A9P0EQZ3"/>
<keyword evidence="9" id="KW-1185">Reference proteome</keyword>
<feature type="domain" description="Chromatin assembly factor 1 subunit A dimerization" evidence="6">
    <location>
        <begin position="367"/>
        <end position="443"/>
    </location>
</feature>
<dbReference type="InterPro" id="IPR048800">
    <property type="entry name" value="Cac1-like_C"/>
</dbReference>
<reference evidence="8" key="1">
    <citation type="submission" date="2021-10" db="EMBL/GenBank/DDBJ databases">
        <authorList>
            <person name="Piombo E."/>
        </authorList>
    </citation>
    <scope>NUCLEOTIDE SEQUENCE</scope>
</reference>
<dbReference type="GO" id="GO:0033186">
    <property type="term" value="C:CAF-1 complex"/>
    <property type="evidence" value="ECO:0007669"/>
    <property type="project" value="TreeGrafter"/>
</dbReference>